<gene>
    <name evidence="2" type="ORF">NX786_23040</name>
</gene>
<protein>
    <submittedName>
        <fullName evidence="2">Uncharacterized protein</fullName>
    </submittedName>
</protein>
<feature type="signal peptide" evidence="1">
    <location>
        <begin position="1"/>
        <end position="25"/>
    </location>
</feature>
<evidence type="ECO:0000313" key="2">
    <source>
        <dbReference type="EMBL" id="MCS0632209.1"/>
    </source>
</evidence>
<keyword evidence="1" id="KW-0732">Signal</keyword>
<accession>A0ABT2C6D6</accession>
<evidence type="ECO:0000313" key="3">
    <source>
        <dbReference type="Proteomes" id="UP001165263"/>
    </source>
</evidence>
<dbReference type="RefSeq" id="WP_259451249.1">
    <property type="nucleotide sequence ID" value="NZ_CP119520.1"/>
</dbReference>
<dbReference type="Proteomes" id="UP001165263">
    <property type="component" value="Unassembled WGS sequence"/>
</dbReference>
<reference evidence="2" key="1">
    <citation type="submission" date="2022-08" db="EMBL/GenBank/DDBJ databases">
        <title>Reclassification of Massilia species as members of the genera Telluria, Duganella, Pseudoduganella, Mokoshia gen. nov. and Zemynaea gen. nov. using orthogonal and non-orthogonal genome-based approaches.</title>
        <authorList>
            <person name="Bowman J.P."/>
        </authorList>
    </citation>
    <scope>NUCLEOTIDE SEQUENCE</scope>
    <source>
        <strain evidence="2">LMG 11547</strain>
    </source>
</reference>
<comment type="caution">
    <text evidence="2">The sequence shown here is derived from an EMBL/GenBank/DDBJ whole genome shotgun (WGS) entry which is preliminary data.</text>
</comment>
<dbReference type="PROSITE" id="PS51257">
    <property type="entry name" value="PROKAR_LIPOPROTEIN"/>
    <property type="match status" value="1"/>
</dbReference>
<name>A0ABT2C6D6_9BURK</name>
<proteinExistence type="predicted"/>
<feature type="chain" id="PRO_5045720817" evidence="1">
    <location>
        <begin position="26"/>
        <end position="598"/>
    </location>
</feature>
<sequence>MGSPFKGSAAAVAAVCALVGGGCFAEDAGPQSIVVTGQRSTSPWVRAESAHVIVLSDAPREDVARLVEHLERLDSLLRVYTDDYRPKSAGAEAKLNLVYLNDPRDLDRVAADRPANGIALFRDCTDGTQGFLVRTAPLTAIDDDKLAKTPLDEGLAYVSEAYARHFLYRHTDVRSPSAWVEGFANYFAGVRFGTTQMVIGRTPPGVGRYFYFLDQGHRYNLDYADMLGPRPFANLSDTRRRAAGVEFEARSWILAHYILGSGERRKKLGTFLNAVHHGTDPAAALRDAFGLDAGDASTALWRYRLRAAEVMRVEQPPGPRPEVAITTMSATSGGFMLADAALKACPARAQGETLLRTLTADAGAVPNVEAGQLALSRARVDWGDPAAALPWLERAARRADAGADAPLLLARAHLKLAARLDAGARAAHLDAARASLAQARERDPGSGAVALATLDLALLADGKPSREALDGVLAAWRTARDSRPLARAAVLAYCYQVDAPRAEHILRTLQNDIRDPATAAWATAFQRRLDAGLTLADITAEMRLVPDAGGFSEWTIDQVSVMRDVEYNAGLEDARGYLDTLIQNPDPSKALLNAPVSR</sequence>
<evidence type="ECO:0000256" key="1">
    <source>
        <dbReference type="SAM" id="SignalP"/>
    </source>
</evidence>
<keyword evidence="3" id="KW-1185">Reference proteome</keyword>
<dbReference type="EMBL" id="JANUHC010000009">
    <property type="protein sequence ID" value="MCS0632209.1"/>
    <property type="molecule type" value="Genomic_DNA"/>
</dbReference>
<organism evidence="2 3">
    <name type="scientific">Telluria mixta</name>
    <dbReference type="NCBI Taxonomy" id="34071"/>
    <lineage>
        <taxon>Bacteria</taxon>
        <taxon>Pseudomonadati</taxon>
        <taxon>Pseudomonadota</taxon>
        <taxon>Betaproteobacteria</taxon>
        <taxon>Burkholderiales</taxon>
        <taxon>Oxalobacteraceae</taxon>
        <taxon>Telluria group</taxon>
        <taxon>Telluria</taxon>
    </lineage>
</organism>